<sequence length="164" mass="18005">MFIYESYPNGLPSADNYKCRINWLANTVYRELPASTTSTMASFETLAQSSSSSPMTRATSSPAPASTMPPEEKKLKAQGRSKAWIAGPVVGGVVLVGDGIALFFLISRRQKRKEAEQLGAGSGPSMDENYKRTQVHFHELQQPLPELMSVPERAQELPTESTRV</sequence>
<feature type="transmembrane region" description="Helical" evidence="2">
    <location>
        <begin position="83"/>
        <end position="106"/>
    </location>
</feature>
<gene>
    <name evidence="3" type="ORF">GQ43DRAFT_487484</name>
</gene>
<keyword evidence="4" id="KW-1185">Reference proteome</keyword>
<protein>
    <submittedName>
        <fullName evidence="3">Uncharacterized protein</fullName>
    </submittedName>
</protein>
<comment type="caution">
    <text evidence="3">The sequence shown here is derived from an EMBL/GenBank/DDBJ whole genome shotgun (WGS) entry which is preliminary data.</text>
</comment>
<evidence type="ECO:0000256" key="1">
    <source>
        <dbReference type="SAM" id="MobiDB-lite"/>
    </source>
</evidence>
<name>A0A9P4MSU3_9PLEO</name>
<proteinExistence type="predicted"/>
<reference evidence="3" key="1">
    <citation type="journal article" date="2020" name="Stud. Mycol.">
        <title>101 Dothideomycetes genomes: a test case for predicting lifestyles and emergence of pathogens.</title>
        <authorList>
            <person name="Haridas S."/>
            <person name="Albert R."/>
            <person name="Binder M."/>
            <person name="Bloem J."/>
            <person name="Labutti K."/>
            <person name="Salamov A."/>
            <person name="Andreopoulos B."/>
            <person name="Baker S."/>
            <person name="Barry K."/>
            <person name="Bills G."/>
            <person name="Bluhm B."/>
            <person name="Cannon C."/>
            <person name="Castanera R."/>
            <person name="Culley D."/>
            <person name="Daum C."/>
            <person name="Ezra D."/>
            <person name="Gonzalez J."/>
            <person name="Henrissat B."/>
            <person name="Kuo A."/>
            <person name="Liang C."/>
            <person name="Lipzen A."/>
            <person name="Lutzoni F."/>
            <person name="Magnuson J."/>
            <person name="Mondo S."/>
            <person name="Nolan M."/>
            <person name="Ohm R."/>
            <person name="Pangilinan J."/>
            <person name="Park H.-J."/>
            <person name="Ramirez L."/>
            <person name="Alfaro M."/>
            <person name="Sun H."/>
            <person name="Tritt A."/>
            <person name="Yoshinaga Y."/>
            <person name="Zwiers L.-H."/>
            <person name="Turgeon B."/>
            <person name="Goodwin S."/>
            <person name="Spatafora J."/>
            <person name="Crous P."/>
            <person name="Grigoriev I."/>
        </authorList>
    </citation>
    <scope>NUCLEOTIDE SEQUENCE</scope>
    <source>
        <strain evidence="3">ATCC 74209</strain>
    </source>
</reference>
<organism evidence="3 4">
    <name type="scientific">Delitschia confertaspora ATCC 74209</name>
    <dbReference type="NCBI Taxonomy" id="1513339"/>
    <lineage>
        <taxon>Eukaryota</taxon>
        <taxon>Fungi</taxon>
        <taxon>Dikarya</taxon>
        <taxon>Ascomycota</taxon>
        <taxon>Pezizomycotina</taxon>
        <taxon>Dothideomycetes</taxon>
        <taxon>Pleosporomycetidae</taxon>
        <taxon>Pleosporales</taxon>
        <taxon>Delitschiaceae</taxon>
        <taxon>Delitschia</taxon>
    </lineage>
</organism>
<dbReference type="AlphaFoldDB" id="A0A9P4MSU3"/>
<keyword evidence="2" id="KW-0472">Membrane</keyword>
<dbReference type="OrthoDB" id="3557178at2759"/>
<dbReference type="Proteomes" id="UP000799536">
    <property type="component" value="Unassembled WGS sequence"/>
</dbReference>
<evidence type="ECO:0000256" key="2">
    <source>
        <dbReference type="SAM" id="Phobius"/>
    </source>
</evidence>
<accession>A0A9P4MSU3</accession>
<feature type="region of interest" description="Disordered" evidence="1">
    <location>
        <begin position="139"/>
        <end position="164"/>
    </location>
</feature>
<evidence type="ECO:0000313" key="3">
    <source>
        <dbReference type="EMBL" id="KAF2201367.1"/>
    </source>
</evidence>
<feature type="compositionally biased region" description="Low complexity" evidence="1">
    <location>
        <begin position="49"/>
        <end position="69"/>
    </location>
</feature>
<keyword evidence="2" id="KW-0812">Transmembrane</keyword>
<feature type="region of interest" description="Disordered" evidence="1">
    <location>
        <begin position="47"/>
        <end position="76"/>
    </location>
</feature>
<dbReference type="EMBL" id="ML993979">
    <property type="protein sequence ID" value="KAF2201367.1"/>
    <property type="molecule type" value="Genomic_DNA"/>
</dbReference>
<evidence type="ECO:0000313" key="4">
    <source>
        <dbReference type="Proteomes" id="UP000799536"/>
    </source>
</evidence>
<keyword evidence="2" id="KW-1133">Transmembrane helix</keyword>